<name>A0A6A5WFH7_9PLEO</name>
<dbReference type="SUPFAM" id="SSF48452">
    <property type="entry name" value="TPR-like"/>
    <property type="match status" value="1"/>
</dbReference>
<keyword evidence="1" id="KW-0469">Meiosis</keyword>
<accession>A0A6A5WFH7</accession>
<evidence type="ECO:0000256" key="1">
    <source>
        <dbReference type="ARBA" id="ARBA00023254"/>
    </source>
</evidence>
<dbReference type="InterPro" id="IPR013940">
    <property type="entry name" value="Spo22/ZIP4/TEX11"/>
</dbReference>
<reference evidence="3" key="1">
    <citation type="journal article" date="2020" name="Stud. Mycol.">
        <title>101 Dothideomycetes genomes: a test case for predicting lifestyles and emergence of pathogens.</title>
        <authorList>
            <person name="Haridas S."/>
            <person name="Albert R."/>
            <person name="Binder M."/>
            <person name="Bloem J."/>
            <person name="Labutti K."/>
            <person name="Salamov A."/>
            <person name="Andreopoulos B."/>
            <person name="Baker S."/>
            <person name="Barry K."/>
            <person name="Bills G."/>
            <person name="Bluhm B."/>
            <person name="Cannon C."/>
            <person name="Castanera R."/>
            <person name="Culley D."/>
            <person name="Daum C."/>
            <person name="Ezra D."/>
            <person name="Gonzalez J."/>
            <person name="Henrissat B."/>
            <person name="Kuo A."/>
            <person name="Liang C."/>
            <person name="Lipzen A."/>
            <person name="Lutzoni F."/>
            <person name="Magnuson J."/>
            <person name="Mondo S."/>
            <person name="Nolan M."/>
            <person name="Ohm R."/>
            <person name="Pangilinan J."/>
            <person name="Park H.-J."/>
            <person name="Ramirez L."/>
            <person name="Alfaro M."/>
            <person name="Sun H."/>
            <person name="Tritt A."/>
            <person name="Yoshinaga Y."/>
            <person name="Zwiers L.-H."/>
            <person name="Turgeon B."/>
            <person name="Goodwin S."/>
            <person name="Spatafora J."/>
            <person name="Crous P."/>
            <person name="Grigoriev I."/>
        </authorList>
    </citation>
    <scope>NUCLEOTIDE SEQUENCE</scope>
    <source>
        <strain evidence="3">CBS 123094</strain>
    </source>
</reference>
<dbReference type="GO" id="GO:0051321">
    <property type="term" value="P:meiotic cell cycle"/>
    <property type="evidence" value="ECO:0007669"/>
    <property type="project" value="UniProtKB-KW"/>
</dbReference>
<evidence type="ECO:0000256" key="2">
    <source>
        <dbReference type="ARBA" id="ARBA00031845"/>
    </source>
</evidence>
<dbReference type="EMBL" id="ML977608">
    <property type="protein sequence ID" value="KAF1997925.1"/>
    <property type="molecule type" value="Genomic_DNA"/>
</dbReference>
<dbReference type="OrthoDB" id="65716at2759"/>
<dbReference type="InterPro" id="IPR011990">
    <property type="entry name" value="TPR-like_helical_dom_sf"/>
</dbReference>
<dbReference type="PANTHER" id="PTHR40375:SF2">
    <property type="entry name" value="SPORULATION-SPECIFIC PROTEIN 22"/>
    <property type="match status" value="1"/>
</dbReference>
<gene>
    <name evidence="3" type="ORF">P154DRAFT_555560</name>
</gene>
<dbReference type="PANTHER" id="PTHR40375">
    <property type="entry name" value="SPORULATION-SPECIFIC PROTEIN 22"/>
    <property type="match status" value="1"/>
</dbReference>
<dbReference type="InterPro" id="IPR039057">
    <property type="entry name" value="Spo22/ZIP4"/>
</dbReference>
<dbReference type="Pfam" id="PF08631">
    <property type="entry name" value="SPO22"/>
    <property type="match status" value="1"/>
</dbReference>
<keyword evidence="4" id="KW-1185">Reference proteome</keyword>
<evidence type="ECO:0000313" key="4">
    <source>
        <dbReference type="Proteomes" id="UP000799779"/>
    </source>
</evidence>
<proteinExistence type="predicted"/>
<organism evidence="3 4">
    <name type="scientific">Amniculicola lignicola CBS 123094</name>
    <dbReference type="NCBI Taxonomy" id="1392246"/>
    <lineage>
        <taxon>Eukaryota</taxon>
        <taxon>Fungi</taxon>
        <taxon>Dikarya</taxon>
        <taxon>Ascomycota</taxon>
        <taxon>Pezizomycotina</taxon>
        <taxon>Dothideomycetes</taxon>
        <taxon>Pleosporomycetidae</taxon>
        <taxon>Pleosporales</taxon>
        <taxon>Amniculicolaceae</taxon>
        <taxon>Amniculicola</taxon>
    </lineage>
</organism>
<dbReference type="Proteomes" id="UP000799779">
    <property type="component" value="Unassembled WGS sequence"/>
</dbReference>
<dbReference type="AlphaFoldDB" id="A0A6A5WFH7"/>
<protein>
    <recommendedName>
        <fullName evidence="2">Protein ZIP4 homolog</fullName>
    </recommendedName>
</protein>
<sequence>MAPHNNVKAEREKKLKSLLAFASTLTTRINASHDPTLLEDLQNHMRGLPFPVSSTVTAKHDELDRVGTELWNLSTRLRRDDEHRKGRTKDGDARHKQTLCQLRVFAFMLLDSAGGQATKNRTSKVCIRLIKIALKAARVCVENGELGGATKVLERAADYQEALGKEGDGEKEEQKQVGERLRMEYFAVRTMLAWKQDRMDTAEHMFSKSRQLRCALDPSAAESFADLLYEMGKDLLGKRNYEGSVRWLERAYDILGEQDLQMLSPEVSELRLSIMQSIVQAYMKQKGPETQMRAWDIVKLLEEDFGDKMIVSLLKLELLSTAESIDINQFYTALLKMIRTVVLNETNFKTIMHHIRKIKEESNTTASKALDDLIEIRLFREEKQAWIERALITRIWIGTSTLGSEDTLEGLQYLFDKTLRKTKDSFSAPATHAAQTLLWKRLEAAYSQNHHEVAESWCRLCLHPLFEKAGETNKTKIARKVIMCALARPDYAAAQEMFTKMSDIGRDEPITRYLMYKVALHSQDVGFAAECLDKVSQQSSKDATLLYACVLEAQSVEDKRQAIIALECVLKRYDYGAPAGIHLPALLRCTARLSVKQLTEGGELNLDVLEQICKVFDGACTQAKASRRRPSTPAQQLFTSAEFEWFSKNAYNLCLKYCAEMDPEKLVRLLNVCIEFIKLLIEAGESEDKSDLSLRLMFCHFLAACAFTTLARAEDNNQDRCQHYLLVQKSCQAFRSTASEEIAAKRLNNSAIEDILSKHFQVVKLEMEAVLKLEKWNALDELYDECWKHKSPDHYETLADLVLVVHSVIVQKDLERKYQQRVLSVIEKIINLTWRESNNDIVKLSRWIRCLFRLALTFDEKISLGCLDKATQIAAGRQGELNHYPPTELEWLAMTSFNLAVDYYVREDDAKCRVWGEKALGISQWAEDGGRLRDVLMGRWKGIRWES</sequence>
<evidence type="ECO:0000313" key="3">
    <source>
        <dbReference type="EMBL" id="KAF1997925.1"/>
    </source>
</evidence>
<dbReference type="GO" id="GO:0090173">
    <property type="term" value="P:regulation of synaptonemal complex assembly"/>
    <property type="evidence" value="ECO:0007669"/>
    <property type="project" value="InterPro"/>
</dbReference>